<dbReference type="EMBL" id="LSZQ01000010">
    <property type="protein sequence ID" value="KXU37988.1"/>
    <property type="molecule type" value="Genomic_DNA"/>
</dbReference>
<protein>
    <submittedName>
        <fullName evidence="1">Uncharacterized protein</fullName>
    </submittedName>
</protein>
<name>A0A139STQ5_9BACT</name>
<proteinExistence type="predicted"/>
<accession>A0A139STQ5</accession>
<reference evidence="2" key="1">
    <citation type="submission" date="2016-02" db="EMBL/GenBank/DDBJ databases">
        <authorList>
            <person name="Sanders J.G."/>
            <person name="Lin J.Y."/>
            <person name="Wertz J.T."/>
            <person name="Russell J.A."/>
            <person name="Moreau C.S."/>
            <person name="Powell S."/>
        </authorList>
    </citation>
    <scope>NUCLEOTIDE SEQUENCE [LARGE SCALE GENOMIC DNA]</scope>
    <source>
        <strain evidence="2">CAG34</strain>
    </source>
</reference>
<dbReference type="OrthoDB" id="9852325at2"/>
<dbReference type="RefSeq" id="WP_156469114.1">
    <property type="nucleotide sequence ID" value="NZ_LSZQ01000010.1"/>
</dbReference>
<dbReference type="Proteomes" id="UP000070058">
    <property type="component" value="Unassembled WGS sequence"/>
</dbReference>
<evidence type="ECO:0000313" key="1">
    <source>
        <dbReference type="EMBL" id="KXU37988.1"/>
    </source>
</evidence>
<sequence length="99" mass="10856">MNTKTKIMFVMQPGGFGATGAVLSTSERESVSQVEDLGWPKRRNVGVCSATRRVEAPAAAMRTLDNQNWIRTVVSLPKALGRSVWSPLTRLTQKPSRAI</sequence>
<gene>
    <name evidence="1" type="ORF">AXK11_01430</name>
</gene>
<keyword evidence="2" id="KW-1185">Reference proteome</keyword>
<evidence type="ECO:0000313" key="2">
    <source>
        <dbReference type="Proteomes" id="UP000070058"/>
    </source>
</evidence>
<comment type="caution">
    <text evidence="1">The sequence shown here is derived from an EMBL/GenBank/DDBJ whole genome shotgun (WGS) entry which is preliminary data.</text>
</comment>
<organism evidence="1 2">
    <name type="scientific">Cephaloticoccus primus</name>
    <dbReference type="NCBI Taxonomy" id="1548207"/>
    <lineage>
        <taxon>Bacteria</taxon>
        <taxon>Pseudomonadati</taxon>
        <taxon>Verrucomicrobiota</taxon>
        <taxon>Opitutia</taxon>
        <taxon>Opitutales</taxon>
        <taxon>Opitutaceae</taxon>
        <taxon>Cephaloticoccus</taxon>
    </lineage>
</organism>
<dbReference type="AlphaFoldDB" id="A0A139STQ5"/>